<proteinExistence type="predicted"/>
<evidence type="ECO:0000259" key="1">
    <source>
        <dbReference type="PROSITE" id="PS50878"/>
    </source>
</evidence>
<sequence>MLRELYDNFTTSISPSYKEVIINVKSGVPQGDTISPNLFNAALENIMRHLDCEDLGVKVQGRYLDHCFADDIVLITSIIEQAERMLAEFDNACGKIGLRLDLMKTMFMKNGLVPDAIFMLNGTNISECSSYV</sequence>
<dbReference type="Gene3D" id="3.30.70.270">
    <property type="match status" value="1"/>
</dbReference>
<name>A0A0N4WIE1_HAEPC</name>
<reference evidence="2" key="1">
    <citation type="submission" date="2017-02" db="UniProtKB">
        <authorList>
            <consortium name="WormBaseParasite"/>
        </authorList>
    </citation>
    <scope>IDENTIFICATION</scope>
</reference>
<dbReference type="InterPro" id="IPR000477">
    <property type="entry name" value="RT_dom"/>
</dbReference>
<dbReference type="WBParaSite" id="HPLM_0001072001-mRNA-1">
    <property type="protein sequence ID" value="HPLM_0001072001-mRNA-1"/>
    <property type="gene ID" value="HPLM_0001072001"/>
</dbReference>
<dbReference type="InterPro" id="IPR043128">
    <property type="entry name" value="Rev_trsase/Diguanyl_cyclase"/>
</dbReference>
<evidence type="ECO:0000313" key="2">
    <source>
        <dbReference type="WBParaSite" id="HPLM_0001072001-mRNA-1"/>
    </source>
</evidence>
<accession>A0A0N4WIE1</accession>
<feature type="domain" description="Reverse transcriptase" evidence="1">
    <location>
        <begin position="1"/>
        <end position="125"/>
    </location>
</feature>
<organism evidence="2">
    <name type="scientific">Haemonchus placei</name>
    <name type="common">Barber's pole worm</name>
    <dbReference type="NCBI Taxonomy" id="6290"/>
    <lineage>
        <taxon>Eukaryota</taxon>
        <taxon>Metazoa</taxon>
        <taxon>Ecdysozoa</taxon>
        <taxon>Nematoda</taxon>
        <taxon>Chromadorea</taxon>
        <taxon>Rhabditida</taxon>
        <taxon>Rhabditina</taxon>
        <taxon>Rhabditomorpha</taxon>
        <taxon>Strongyloidea</taxon>
        <taxon>Trichostrongylidae</taxon>
        <taxon>Haemonchus</taxon>
    </lineage>
</organism>
<protein>
    <submittedName>
        <fullName evidence="2">Reverse transcriptase domain-containing protein</fullName>
    </submittedName>
</protein>
<dbReference type="PROSITE" id="PS50878">
    <property type="entry name" value="RT_POL"/>
    <property type="match status" value="1"/>
</dbReference>
<dbReference type="InterPro" id="IPR043502">
    <property type="entry name" value="DNA/RNA_pol_sf"/>
</dbReference>
<dbReference type="SUPFAM" id="SSF56672">
    <property type="entry name" value="DNA/RNA polymerases"/>
    <property type="match status" value="1"/>
</dbReference>
<dbReference type="PANTHER" id="PTHR47027:SF20">
    <property type="entry name" value="REVERSE TRANSCRIPTASE-LIKE PROTEIN WITH RNA-DIRECTED DNA POLYMERASE DOMAIN"/>
    <property type="match status" value="1"/>
</dbReference>
<dbReference type="AlphaFoldDB" id="A0A0N4WIE1"/>
<dbReference type="Pfam" id="PF00078">
    <property type="entry name" value="RVT_1"/>
    <property type="match status" value="1"/>
</dbReference>
<dbReference type="PANTHER" id="PTHR47027">
    <property type="entry name" value="REVERSE TRANSCRIPTASE DOMAIN-CONTAINING PROTEIN"/>
    <property type="match status" value="1"/>
</dbReference>